<feature type="transmembrane region" description="Helical" evidence="6">
    <location>
        <begin position="278"/>
        <end position="301"/>
    </location>
</feature>
<evidence type="ECO:0000256" key="1">
    <source>
        <dbReference type="ARBA" id="ARBA00004141"/>
    </source>
</evidence>
<dbReference type="RefSeq" id="WP_131483170.1">
    <property type="nucleotide sequence ID" value="NZ_SJDL01000031.1"/>
</dbReference>
<dbReference type="InterPro" id="IPR036259">
    <property type="entry name" value="MFS_trans_sf"/>
</dbReference>
<evidence type="ECO:0000259" key="7">
    <source>
        <dbReference type="PROSITE" id="PS50850"/>
    </source>
</evidence>
<comment type="caution">
    <text evidence="8">The sequence shown here is derived from an EMBL/GenBank/DDBJ whole genome shotgun (WGS) entry which is preliminary data.</text>
</comment>
<feature type="transmembrane region" description="Helical" evidence="6">
    <location>
        <begin position="249"/>
        <end position="272"/>
    </location>
</feature>
<feature type="transmembrane region" description="Helical" evidence="6">
    <location>
        <begin position="84"/>
        <end position="105"/>
    </location>
</feature>
<dbReference type="Gene3D" id="1.20.1250.20">
    <property type="entry name" value="MFS general substrate transporter like domains"/>
    <property type="match status" value="1"/>
</dbReference>
<accession>A0ABY1ZGQ9</accession>
<dbReference type="PANTHER" id="PTHR42718">
    <property type="entry name" value="MAJOR FACILITATOR SUPERFAMILY MULTIDRUG TRANSPORTER MFSC"/>
    <property type="match status" value="1"/>
</dbReference>
<feature type="transmembrane region" description="Helical" evidence="6">
    <location>
        <begin position="31"/>
        <end position="47"/>
    </location>
</feature>
<evidence type="ECO:0000256" key="2">
    <source>
        <dbReference type="ARBA" id="ARBA00022448"/>
    </source>
</evidence>
<gene>
    <name evidence="8" type="ORF">EZI54_17400</name>
</gene>
<keyword evidence="2" id="KW-0813">Transport</keyword>
<evidence type="ECO:0000313" key="9">
    <source>
        <dbReference type="Proteomes" id="UP000313645"/>
    </source>
</evidence>
<name>A0ABY1ZGQ9_9GAMM</name>
<evidence type="ECO:0000256" key="4">
    <source>
        <dbReference type="ARBA" id="ARBA00022989"/>
    </source>
</evidence>
<reference evidence="8 9" key="1">
    <citation type="submission" date="2019-02" db="EMBL/GenBank/DDBJ databases">
        <title>Marinobacter halodurans sp. nov., a marine bacterium isolated from sea tidal flat.</title>
        <authorList>
            <person name="Yoo Y."/>
            <person name="Lee D.W."/>
            <person name="Kim B.S."/>
            <person name="Kim J.-J."/>
        </authorList>
    </citation>
    <scope>NUCLEOTIDE SEQUENCE [LARGE SCALE GENOMIC DNA]</scope>
    <source>
        <strain evidence="8 9">YJ-S3-2</strain>
    </source>
</reference>
<sequence length="453" mass="46161">MLLSSLGTSIANVGLPTLAQAFGASFHQVEWVVLAYLLAITSLAVSVGRLGDILGRRRLFWLGLAVFTVASGACGVAPRLERLVAARAVQGAGAAVMMALAMALVSETVPRERVGSAMGLLGTMSAIGTALGPSLGGFLIDGLGWPAMFWVNVPIGLLALFFASRFLPSDIRPSGADRPRFDVAGTTLLAGSLAVYAFAMTLGHRHGGIGNPVMLGIAAFGMALFFLVERRVASPLIRLAAFRNPTFSAGLVGNSLVATVIMTTFVVGPFYLSRSLGLGTAQVGLVMAVGPAISSVTGVLAGRLVDRFGTALVAVAGLTLLAVGAGALATLPMMFGTAGYITGIAILTPGYQLFQAANNTAVMTDVSADQRGVMSGMLGLSRNLGLITGASVMGAVFSFAVGSTDVSTANVGAVSDGMRFTFECASMLMMVAMAVTMVGRLLAGRPAISGQAG</sequence>
<dbReference type="InterPro" id="IPR020846">
    <property type="entry name" value="MFS_dom"/>
</dbReference>
<dbReference type="Proteomes" id="UP000313645">
    <property type="component" value="Unassembled WGS sequence"/>
</dbReference>
<dbReference type="PRINTS" id="PR01036">
    <property type="entry name" value="TCRTETB"/>
</dbReference>
<keyword evidence="9" id="KW-1185">Reference proteome</keyword>
<evidence type="ECO:0000256" key="6">
    <source>
        <dbReference type="SAM" id="Phobius"/>
    </source>
</evidence>
<dbReference type="Pfam" id="PF07690">
    <property type="entry name" value="MFS_1"/>
    <property type="match status" value="1"/>
</dbReference>
<dbReference type="PROSITE" id="PS50850">
    <property type="entry name" value="MFS"/>
    <property type="match status" value="1"/>
</dbReference>
<feature type="transmembrane region" description="Helical" evidence="6">
    <location>
        <begin position="59"/>
        <end position="78"/>
    </location>
</feature>
<protein>
    <submittedName>
        <fullName evidence="8">MFS transporter</fullName>
    </submittedName>
</protein>
<keyword evidence="4 6" id="KW-1133">Transmembrane helix</keyword>
<dbReference type="EMBL" id="SJDL01000031">
    <property type="protein sequence ID" value="TBW51315.1"/>
    <property type="molecule type" value="Genomic_DNA"/>
</dbReference>
<keyword evidence="3 6" id="KW-0812">Transmembrane</keyword>
<feature type="domain" description="Major facilitator superfamily (MFS) profile" evidence="7">
    <location>
        <begin position="1"/>
        <end position="442"/>
    </location>
</feature>
<dbReference type="InterPro" id="IPR011701">
    <property type="entry name" value="MFS"/>
</dbReference>
<dbReference type="Gene3D" id="1.20.1720.10">
    <property type="entry name" value="Multidrug resistance protein D"/>
    <property type="match status" value="1"/>
</dbReference>
<feature type="transmembrane region" description="Helical" evidence="6">
    <location>
        <begin position="380"/>
        <end position="400"/>
    </location>
</feature>
<organism evidence="8 9">
    <name type="scientific">Marinobacter halodurans</name>
    <dbReference type="NCBI Taxonomy" id="2528979"/>
    <lineage>
        <taxon>Bacteria</taxon>
        <taxon>Pseudomonadati</taxon>
        <taxon>Pseudomonadota</taxon>
        <taxon>Gammaproteobacteria</taxon>
        <taxon>Pseudomonadales</taxon>
        <taxon>Marinobacteraceae</taxon>
        <taxon>Marinobacter</taxon>
    </lineage>
</organism>
<feature type="transmembrane region" description="Helical" evidence="6">
    <location>
        <begin position="117"/>
        <end position="139"/>
    </location>
</feature>
<dbReference type="PANTHER" id="PTHR42718:SF9">
    <property type="entry name" value="MAJOR FACILITATOR SUPERFAMILY MULTIDRUG TRANSPORTER MFSC"/>
    <property type="match status" value="1"/>
</dbReference>
<proteinExistence type="predicted"/>
<feature type="transmembrane region" description="Helical" evidence="6">
    <location>
        <begin position="145"/>
        <end position="163"/>
    </location>
</feature>
<evidence type="ECO:0000256" key="5">
    <source>
        <dbReference type="ARBA" id="ARBA00023136"/>
    </source>
</evidence>
<dbReference type="SUPFAM" id="SSF103473">
    <property type="entry name" value="MFS general substrate transporter"/>
    <property type="match status" value="1"/>
</dbReference>
<feature type="transmembrane region" description="Helical" evidence="6">
    <location>
        <begin position="308"/>
        <end position="329"/>
    </location>
</feature>
<feature type="transmembrane region" description="Helical" evidence="6">
    <location>
        <begin position="335"/>
        <end position="354"/>
    </location>
</feature>
<keyword evidence="5 6" id="KW-0472">Membrane</keyword>
<evidence type="ECO:0000313" key="8">
    <source>
        <dbReference type="EMBL" id="TBW51315.1"/>
    </source>
</evidence>
<feature type="transmembrane region" description="Helical" evidence="6">
    <location>
        <begin position="420"/>
        <end position="443"/>
    </location>
</feature>
<feature type="transmembrane region" description="Helical" evidence="6">
    <location>
        <begin position="209"/>
        <end position="228"/>
    </location>
</feature>
<feature type="transmembrane region" description="Helical" evidence="6">
    <location>
        <begin position="183"/>
        <end position="203"/>
    </location>
</feature>
<dbReference type="CDD" id="cd17321">
    <property type="entry name" value="MFS_MMR_MDR_like"/>
    <property type="match status" value="1"/>
</dbReference>
<evidence type="ECO:0000256" key="3">
    <source>
        <dbReference type="ARBA" id="ARBA00022692"/>
    </source>
</evidence>
<comment type="subcellular location">
    <subcellularLocation>
        <location evidence="1">Membrane</location>
        <topology evidence="1">Multi-pass membrane protein</topology>
    </subcellularLocation>
</comment>